<dbReference type="AlphaFoldDB" id="A0A1R3G4R4"/>
<sequence length="29" mass="3119">MDLQAVYMQIQVTSKANIPVVVGGKANDK</sequence>
<name>A0A1R3G4R4_COCAP</name>
<dbReference type="Proteomes" id="UP000188268">
    <property type="component" value="Unassembled WGS sequence"/>
</dbReference>
<gene>
    <name evidence="1" type="ORF">CCACVL1_28897</name>
</gene>
<dbReference type="EMBL" id="AWWV01015321">
    <property type="protein sequence ID" value="OMO53075.1"/>
    <property type="molecule type" value="Genomic_DNA"/>
</dbReference>
<organism evidence="1 2">
    <name type="scientific">Corchorus capsularis</name>
    <name type="common">Jute</name>
    <dbReference type="NCBI Taxonomy" id="210143"/>
    <lineage>
        <taxon>Eukaryota</taxon>
        <taxon>Viridiplantae</taxon>
        <taxon>Streptophyta</taxon>
        <taxon>Embryophyta</taxon>
        <taxon>Tracheophyta</taxon>
        <taxon>Spermatophyta</taxon>
        <taxon>Magnoliopsida</taxon>
        <taxon>eudicotyledons</taxon>
        <taxon>Gunneridae</taxon>
        <taxon>Pentapetalae</taxon>
        <taxon>rosids</taxon>
        <taxon>malvids</taxon>
        <taxon>Malvales</taxon>
        <taxon>Malvaceae</taxon>
        <taxon>Grewioideae</taxon>
        <taxon>Apeibeae</taxon>
        <taxon>Corchorus</taxon>
    </lineage>
</organism>
<keyword evidence="2" id="KW-1185">Reference proteome</keyword>
<evidence type="ECO:0000313" key="2">
    <source>
        <dbReference type="Proteomes" id="UP000188268"/>
    </source>
</evidence>
<dbReference type="Gramene" id="OMO53075">
    <property type="protein sequence ID" value="OMO53075"/>
    <property type="gene ID" value="CCACVL1_28897"/>
</dbReference>
<comment type="caution">
    <text evidence="1">The sequence shown here is derived from an EMBL/GenBank/DDBJ whole genome shotgun (WGS) entry which is preliminary data.</text>
</comment>
<accession>A0A1R3G4R4</accession>
<reference evidence="1 2" key="1">
    <citation type="submission" date="2013-09" db="EMBL/GenBank/DDBJ databases">
        <title>Corchorus capsularis genome sequencing.</title>
        <authorList>
            <person name="Alam M."/>
            <person name="Haque M.S."/>
            <person name="Islam M.S."/>
            <person name="Emdad E.M."/>
            <person name="Islam M.M."/>
            <person name="Ahmed B."/>
            <person name="Halim A."/>
            <person name="Hossen Q.M.M."/>
            <person name="Hossain M.Z."/>
            <person name="Ahmed R."/>
            <person name="Khan M.M."/>
            <person name="Islam R."/>
            <person name="Rashid M.M."/>
            <person name="Khan S.A."/>
            <person name="Rahman M.S."/>
            <person name="Alam M."/>
        </authorList>
    </citation>
    <scope>NUCLEOTIDE SEQUENCE [LARGE SCALE GENOMIC DNA]</scope>
    <source>
        <strain evidence="2">cv. CVL-1</strain>
        <tissue evidence="1">Whole seedling</tissue>
    </source>
</reference>
<evidence type="ECO:0000313" key="1">
    <source>
        <dbReference type="EMBL" id="OMO53075.1"/>
    </source>
</evidence>
<proteinExistence type="predicted"/>
<protein>
    <submittedName>
        <fullName evidence="1">Uncharacterized protein</fullName>
    </submittedName>
</protein>